<sequence>PQVPVTATQRKPAWELADIFRLYGEEYRQNHPLPSQHLKVMHLIEICRTAALGGHIEHCDSCGYEVQAYNSCRNRHCPKCQTLAKERWLQDRKAELIPSGYFHVVFTLPHDLNPIVLCNKRIMLNILFASVNETLQAFAHDPQWHLEGQLGFIAVLHTWSQTLIDHFHLHCVIPGGVLQEDKTWKPARETFLFKTSSLAKEFRNCYSRRLKEAYESGELIFPGKTAPLGTAKGFSQLLGQAKNKDWIVYAKRPFAGPEQVLEYLGRYTHRVAISNHRIVSIQDGKVTFTYKDRSAKGRTKLMTLEADEFIRRFLLHILPEGYMKIRHFGFLANTCKKKNLECIHEQLGVPFEGSELQKQTVQEMMLGLTGEDISLCPRCRKGHLVEGPSPLSHSSLHLLARERFDSS</sequence>
<evidence type="ECO:0000259" key="2">
    <source>
        <dbReference type="Pfam" id="PF14319"/>
    </source>
</evidence>
<dbReference type="GO" id="GO:0004803">
    <property type="term" value="F:transposase activity"/>
    <property type="evidence" value="ECO:0007669"/>
    <property type="project" value="InterPro"/>
</dbReference>
<reference evidence="3" key="1">
    <citation type="journal article" date="2015" name="Nature">
        <title>Complex archaea that bridge the gap between prokaryotes and eukaryotes.</title>
        <authorList>
            <person name="Spang A."/>
            <person name="Saw J.H."/>
            <person name="Jorgensen S.L."/>
            <person name="Zaremba-Niedzwiedzka K."/>
            <person name="Martijn J."/>
            <person name="Lind A.E."/>
            <person name="van Eijk R."/>
            <person name="Schleper C."/>
            <person name="Guy L."/>
            <person name="Ettema T.J."/>
        </authorList>
    </citation>
    <scope>NUCLEOTIDE SEQUENCE</scope>
</reference>
<feature type="domain" description="Transposase zinc-binding" evidence="2">
    <location>
        <begin position="19"/>
        <end position="108"/>
    </location>
</feature>
<accession>A0A0F9DMN7</accession>
<dbReference type="InterPro" id="IPR054832">
    <property type="entry name" value="transpos_IS91"/>
</dbReference>
<name>A0A0F9DMN7_9ZZZZ</name>
<dbReference type="EMBL" id="LAZR01028316">
    <property type="protein sequence ID" value="KKL62984.1"/>
    <property type="molecule type" value="Genomic_DNA"/>
</dbReference>
<dbReference type="GO" id="GO:0006313">
    <property type="term" value="P:DNA transposition"/>
    <property type="evidence" value="ECO:0007669"/>
    <property type="project" value="InterPro"/>
</dbReference>
<evidence type="ECO:0000259" key="1">
    <source>
        <dbReference type="Pfam" id="PF04986"/>
    </source>
</evidence>
<organism evidence="3">
    <name type="scientific">marine sediment metagenome</name>
    <dbReference type="NCBI Taxonomy" id="412755"/>
    <lineage>
        <taxon>unclassified sequences</taxon>
        <taxon>metagenomes</taxon>
        <taxon>ecological metagenomes</taxon>
    </lineage>
</organism>
<dbReference type="InterPro" id="IPR026889">
    <property type="entry name" value="Zn_Tnp"/>
</dbReference>
<dbReference type="PANTHER" id="PTHR37023:SF1">
    <property type="entry name" value="ISSOD25 TRANSPOSASE TNPA_ISSOD25"/>
    <property type="match status" value="1"/>
</dbReference>
<dbReference type="Pfam" id="PF04986">
    <property type="entry name" value="Y2_Tnp"/>
    <property type="match status" value="1"/>
</dbReference>
<feature type="domain" description="Transposase IS801/IS1294" evidence="1">
    <location>
        <begin position="151"/>
        <end position="337"/>
    </location>
</feature>
<dbReference type="Pfam" id="PF14319">
    <property type="entry name" value="Zn_Tnp_IS91"/>
    <property type="match status" value="1"/>
</dbReference>
<proteinExistence type="predicted"/>
<dbReference type="AlphaFoldDB" id="A0A0F9DMN7"/>
<protein>
    <submittedName>
        <fullName evidence="3">Uncharacterized protein</fullName>
    </submittedName>
</protein>
<dbReference type="GO" id="GO:0003677">
    <property type="term" value="F:DNA binding"/>
    <property type="evidence" value="ECO:0007669"/>
    <property type="project" value="InterPro"/>
</dbReference>
<feature type="non-terminal residue" evidence="3">
    <location>
        <position position="1"/>
    </location>
</feature>
<dbReference type="NCBIfam" id="NF033538">
    <property type="entry name" value="transpos_IS91"/>
    <property type="match status" value="1"/>
</dbReference>
<gene>
    <name evidence="3" type="ORF">LCGC14_2179670</name>
</gene>
<evidence type="ECO:0000313" key="3">
    <source>
        <dbReference type="EMBL" id="KKL62984.1"/>
    </source>
</evidence>
<dbReference type="PANTHER" id="PTHR37023">
    <property type="entry name" value="TRANSPOSASE"/>
    <property type="match status" value="1"/>
</dbReference>
<comment type="caution">
    <text evidence="3">The sequence shown here is derived from an EMBL/GenBank/DDBJ whole genome shotgun (WGS) entry which is preliminary data.</text>
</comment>
<dbReference type="InterPro" id="IPR007069">
    <property type="entry name" value="Transposase_32"/>
</dbReference>